<accession>A0AA47M5H2</accession>
<evidence type="ECO:0000259" key="2">
    <source>
        <dbReference type="PROSITE" id="PS50878"/>
    </source>
</evidence>
<dbReference type="EMBL" id="JAOPHQ010005764">
    <property type="protein sequence ID" value="KAK0133976.1"/>
    <property type="molecule type" value="Genomic_DNA"/>
</dbReference>
<evidence type="ECO:0000313" key="4">
    <source>
        <dbReference type="Proteomes" id="UP001174136"/>
    </source>
</evidence>
<evidence type="ECO:0000313" key="3">
    <source>
        <dbReference type="EMBL" id="KAK0133976.1"/>
    </source>
</evidence>
<dbReference type="PANTHER" id="PTHR47510">
    <property type="entry name" value="REVERSE TRANSCRIPTASE DOMAIN-CONTAINING PROTEIN"/>
    <property type="match status" value="1"/>
</dbReference>
<gene>
    <name evidence="3" type="ORF">N1851_030463</name>
</gene>
<dbReference type="InterPro" id="IPR000477">
    <property type="entry name" value="RT_dom"/>
</dbReference>
<feature type="domain" description="Reverse transcriptase" evidence="2">
    <location>
        <begin position="1"/>
        <end position="147"/>
    </location>
</feature>
<proteinExistence type="predicted"/>
<keyword evidence="1" id="KW-0732">Signal</keyword>
<feature type="signal peptide" evidence="1">
    <location>
        <begin position="1"/>
        <end position="21"/>
    </location>
</feature>
<evidence type="ECO:0000256" key="1">
    <source>
        <dbReference type="SAM" id="SignalP"/>
    </source>
</evidence>
<reference evidence="3" key="1">
    <citation type="journal article" date="2023" name="Front. Mar. Sci.">
        <title>A new Merluccius polli reference genome to investigate the effects of global change in West African waters.</title>
        <authorList>
            <person name="Mateo J.L."/>
            <person name="Blanco-Fernandez C."/>
            <person name="Garcia-Vazquez E."/>
            <person name="Machado-Schiaffino G."/>
        </authorList>
    </citation>
    <scope>NUCLEOTIDE SEQUENCE</scope>
    <source>
        <strain evidence="3">C29</strain>
        <tissue evidence="3">Fin</tissue>
    </source>
</reference>
<protein>
    <recommendedName>
        <fullName evidence="2">Reverse transcriptase domain-containing protein</fullName>
    </recommendedName>
</protein>
<dbReference type="AlphaFoldDB" id="A0AA47M5H2"/>
<dbReference type="PROSITE" id="PS50878">
    <property type="entry name" value="RT_POL"/>
    <property type="match status" value="1"/>
</dbReference>
<keyword evidence="4" id="KW-1185">Reference proteome</keyword>
<name>A0AA47M5H2_MERPO</name>
<feature type="chain" id="PRO_5041334333" description="Reverse transcriptase domain-containing protein" evidence="1">
    <location>
        <begin position="22"/>
        <end position="147"/>
    </location>
</feature>
<dbReference type="Proteomes" id="UP001174136">
    <property type="component" value="Unassembled WGS sequence"/>
</dbReference>
<comment type="caution">
    <text evidence="3">The sequence shown here is derived from an EMBL/GenBank/DDBJ whole genome shotgun (WGS) entry which is preliminary data.</text>
</comment>
<organism evidence="3 4">
    <name type="scientific">Merluccius polli</name>
    <name type="common">Benguela hake</name>
    <name type="synonym">Merluccius cadenati</name>
    <dbReference type="NCBI Taxonomy" id="89951"/>
    <lineage>
        <taxon>Eukaryota</taxon>
        <taxon>Metazoa</taxon>
        <taxon>Chordata</taxon>
        <taxon>Craniata</taxon>
        <taxon>Vertebrata</taxon>
        <taxon>Euteleostomi</taxon>
        <taxon>Actinopterygii</taxon>
        <taxon>Neopterygii</taxon>
        <taxon>Teleostei</taxon>
        <taxon>Neoteleostei</taxon>
        <taxon>Acanthomorphata</taxon>
        <taxon>Zeiogadaria</taxon>
        <taxon>Gadariae</taxon>
        <taxon>Gadiformes</taxon>
        <taxon>Gadoidei</taxon>
        <taxon>Merlucciidae</taxon>
        <taxon>Merluccius</taxon>
    </lineage>
</organism>
<sequence length="147" mass="16114">MSSFAAVTSLTDIFNLSLAQAAVPTCFKTTSILPVPKHSTAASLNDFRPNRSTEDAISAALHSALSDPENSNTYVRMLFIDFSSAFNTIIPSKLIHQTQLDNHTSPTLTLNTSIPQGSHKRPLLYSLFTYDCPPVYGFNTIVKFTDN</sequence>
<dbReference type="PANTHER" id="PTHR47510:SF3">
    <property type="entry name" value="ENDO_EXONUCLEASE_PHOSPHATASE DOMAIN-CONTAINING PROTEIN"/>
    <property type="match status" value="1"/>
</dbReference>